<evidence type="ECO:0000313" key="6">
    <source>
        <dbReference type="Proteomes" id="UP000592180"/>
    </source>
</evidence>
<dbReference type="SMART" id="SM00342">
    <property type="entry name" value="HTH_ARAC"/>
    <property type="match status" value="1"/>
</dbReference>
<proteinExistence type="predicted"/>
<name>A0A840K5I3_9FLAO</name>
<dbReference type="InterPro" id="IPR018060">
    <property type="entry name" value="HTH_AraC"/>
</dbReference>
<sequence>MLYWRMKNKILYEKSKELITKLKKEQENNTSVKSSDSLENFKGISSPSIPDETLKILFQKLEKFEKSEKYLSKEITLTWLANKLNTNTKYLSELIKIYRDKNFSNYINELRINYIVHKLYNEPIYREYKVSYLAEECGFASPQVFVIAFKKINEVTPSYFIKTLQTEKDC</sequence>
<dbReference type="PANTHER" id="PTHR43280">
    <property type="entry name" value="ARAC-FAMILY TRANSCRIPTIONAL REGULATOR"/>
    <property type="match status" value="1"/>
</dbReference>
<dbReference type="SUPFAM" id="SSF46689">
    <property type="entry name" value="Homeodomain-like"/>
    <property type="match status" value="1"/>
</dbReference>
<keyword evidence="6" id="KW-1185">Reference proteome</keyword>
<keyword evidence="2" id="KW-0238">DNA-binding</keyword>
<dbReference type="Proteomes" id="UP000592180">
    <property type="component" value="Unassembled WGS sequence"/>
</dbReference>
<organism evidence="5 6">
    <name type="scientific">Chryseobacterium defluvii</name>
    <dbReference type="NCBI Taxonomy" id="160396"/>
    <lineage>
        <taxon>Bacteria</taxon>
        <taxon>Pseudomonadati</taxon>
        <taxon>Bacteroidota</taxon>
        <taxon>Flavobacteriia</taxon>
        <taxon>Flavobacteriales</taxon>
        <taxon>Weeksellaceae</taxon>
        <taxon>Chryseobacterium group</taxon>
        <taxon>Chryseobacterium</taxon>
    </lineage>
</organism>
<dbReference type="RefSeq" id="WP_184182831.1">
    <property type="nucleotide sequence ID" value="NZ_JACHLE010000001.1"/>
</dbReference>
<dbReference type="PROSITE" id="PS01124">
    <property type="entry name" value="HTH_ARAC_FAMILY_2"/>
    <property type="match status" value="1"/>
</dbReference>
<comment type="caution">
    <text evidence="5">The sequence shown here is derived from an EMBL/GenBank/DDBJ whole genome shotgun (WGS) entry which is preliminary data.</text>
</comment>
<protein>
    <submittedName>
        <fullName evidence="5">YesN/AraC family two-component response regulator</fullName>
    </submittedName>
</protein>
<evidence type="ECO:0000256" key="1">
    <source>
        <dbReference type="ARBA" id="ARBA00023015"/>
    </source>
</evidence>
<dbReference type="Pfam" id="PF12833">
    <property type="entry name" value="HTH_18"/>
    <property type="match status" value="1"/>
</dbReference>
<dbReference type="AlphaFoldDB" id="A0A840K5I3"/>
<keyword evidence="3" id="KW-0804">Transcription</keyword>
<dbReference type="PANTHER" id="PTHR43280:SF2">
    <property type="entry name" value="HTH-TYPE TRANSCRIPTIONAL REGULATOR EXSA"/>
    <property type="match status" value="1"/>
</dbReference>
<dbReference type="GO" id="GO:0003700">
    <property type="term" value="F:DNA-binding transcription factor activity"/>
    <property type="evidence" value="ECO:0007669"/>
    <property type="project" value="InterPro"/>
</dbReference>
<accession>A0A840K5I3</accession>
<dbReference type="GO" id="GO:0043565">
    <property type="term" value="F:sequence-specific DNA binding"/>
    <property type="evidence" value="ECO:0007669"/>
    <property type="project" value="InterPro"/>
</dbReference>
<dbReference type="Gene3D" id="1.10.10.60">
    <property type="entry name" value="Homeodomain-like"/>
    <property type="match status" value="2"/>
</dbReference>
<evidence type="ECO:0000256" key="2">
    <source>
        <dbReference type="ARBA" id="ARBA00023125"/>
    </source>
</evidence>
<evidence type="ECO:0000313" key="5">
    <source>
        <dbReference type="EMBL" id="MBB4804831.1"/>
    </source>
</evidence>
<evidence type="ECO:0000259" key="4">
    <source>
        <dbReference type="PROSITE" id="PS01124"/>
    </source>
</evidence>
<evidence type="ECO:0000256" key="3">
    <source>
        <dbReference type="ARBA" id="ARBA00023163"/>
    </source>
</evidence>
<feature type="domain" description="HTH araC/xylS-type" evidence="4">
    <location>
        <begin position="68"/>
        <end position="163"/>
    </location>
</feature>
<keyword evidence="1" id="KW-0805">Transcription regulation</keyword>
<dbReference type="InterPro" id="IPR009057">
    <property type="entry name" value="Homeodomain-like_sf"/>
</dbReference>
<reference evidence="5 6" key="1">
    <citation type="submission" date="2020-08" db="EMBL/GenBank/DDBJ databases">
        <title>Functional genomics of gut bacteria from endangered species of beetles.</title>
        <authorList>
            <person name="Carlos-Shanley C."/>
        </authorList>
    </citation>
    <scope>NUCLEOTIDE SEQUENCE [LARGE SCALE GENOMIC DNA]</scope>
    <source>
        <strain evidence="5 6">S00151</strain>
    </source>
</reference>
<dbReference type="EMBL" id="JACHLE010000001">
    <property type="protein sequence ID" value="MBB4804831.1"/>
    <property type="molecule type" value="Genomic_DNA"/>
</dbReference>
<gene>
    <name evidence="5" type="ORF">HNP38_000103</name>
</gene>